<dbReference type="EMBL" id="CAJVCH010337487">
    <property type="protein sequence ID" value="CAG7815156.1"/>
    <property type="molecule type" value="Genomic_DNA"/>
</dbReference>
<sequence length="68" mass="7414">MKIPFGKLSLPTAESKSEENEATEGTLEAQSFCSFGRLFTPGKLEENNVAQIISSRQLDGVGETSYDE</sequence>
<gene>
    <name evidence="2" type="ORF">AFUS01_LOCUS25854</name>
</gene>
<evidence type="ECO:0000313" key="3">
    <source>
        <dbReference type="Proteomes" id="UP000708208"/>
    </source>
</evidence>
<evidence type="ECO:0000313" key="2">
    <source>
        <dbReference type="EMBL" id="CAG7815156.1"/>
    </source>
</evidence>
<name>A0A8J2P4B5_9HEXA</name>
<organism evidence="2 3">
    <name type="scientific">Allacma fusca</name>
    <dbReference type="NCBI Taxonomy" id="39272"/>
    <lineage>
        <taxon>Eukaryota</taxon>
        <taxon>Metazoa</taxon>
        <taxon>Ecdysozoa</taxon>
        <taxon>Arthropoda</taxon>
        <taxon>Hexapoda</taxon>
        <taxon>Collembola</taxon>
        <taxon>Symphypleona</taxon>
        <taxon>Sminthuridae</taxon>
        <taxon>Allacma</taxon>
    </lineage>
</organism>
<dbReference type="Proteomes" id="UP000708208">
    <property type="component" value="Unassembled WGS sequence"/>
</dbReference>
<accession>A0A8J2P4B5</accession>
<keyword evidence="3" id="KW-1185">Reference proteome</keyword>
<evidence type="ECO:0000256" key="1">
    <source>
        <dbReference type="SAM" id="MobiDB-lite"/>
    </source>
</evidence>
<feature type="non-terminal residue" evidence="2">
    <location>
        <position position="68"/>
    </location>
</feature>
<feature type="region of interest" description="Disordered" evidence="1">
    <location>
        <begin position="1"/>
        <end position="27"/>
    </location>
</feature>
<dbReference type="AlphaFoldDB" id="A0A8J2P4B5"/>
<proteinExistence type="predicted"/>
<comment type="caution">
    <text evidence="2">The sequence shown here is derived from an EMBL/GenBank/DDBJ whole genome shotgun (WGS) entry which is preliminary data.</text>
</comment>
<reference evidence="2" key="1">
    <citation type="submission" date="2021-06" db="EMBL/GenBank/DDBJ databases">
        <authorList>
            <person name="Hodson N. C."/>
            <person name="Mongue J. A."/>
            <person name="Jaron S. K."/>
        </authorList>
    </citation>
    <scope>NUCLEOTIDE SEQUENCE</scope>
</reference>
<protein>
    <submittedName>
        <fullName evidence="2">Uncharacterized protein</fullName>
    </submittedName>
</protein>